<keyword evidence="2" id="KW-1185">Reference proteome</keyword>
<reference evidence="1 2" key="1">
    <citation type="submission" date="2015-06" db="EMBL/GenBank/DDBJ databases">
        <authorList>
            <person name="Wibberg Daniel"/>
        </authorList>
    </citation>
    <scope>NUCLEOTIDE SEQUENCE [LARGE SCALE GENOMIC DNA]</scope>
    <source>
        <strain evidence="1 2">T3/55T</strain>
    </source>
</reference>
<dbReference type="InterPro" id="IPR011009">
    <property type="entry name" value="Kinase-like_dom_sf"/>
</dbReference>
<dbReference type="Gene3D" id="3.90.1200.10">
    <property type="match status" value="2"/>
</dbReference>
<dbReference type="Proteomes" id="UP000236497">
    <property type="component" value="Unassembled WGS sequence"/>
</dbReference>
<accession>A0A0H5SJG0</accession>
<dbReference type="Gene3D" id="3.30.200.20">
    <property type="entry name" value="Phosphorylase Kinase, domain 1"/>
    <property type="match status" value="1"/>
</dbReference>
<proteinExistence type="predicted"/>
<dbReference type="EMBL" id="CVTD020000027">
    <property type="protein sequence ID" value="CRZ35629.1"/>
    <property type="molecule type" value="Genomic_DNA"/>
</dbReference>
<gene>
    <name evidence="1" type="ORF">HHT355_2443</name>
</gene>
<evidence type="ECO:0000313" key="1">
    <source>
        <dbReference type="EMBL" id="CRZ35629.1"/>
    </source>
</evidence>
<evidence type="ECO:0008006" key="3">
    <source>
        <dbReference type="Google" id="ProtNLM"/>
    </source>
</evidence>
<dbReference type="AlphaFoldDB" id="A0A0H5SJG0"/>
<dbReference type="OrthoDB" id="9771902at2"/>
<dbReference type="GO" id="GO:0042601">
    <property type="term" value="C:endospore-forming forespore"/>
    <property type="evidence" value="ECO:0007669"/>
    <property type="project" value="TreeGrafter"/>
</dbReference>
<organism evidence="1 2">
    <name type="scientific">Herbinix hemicellulosilytica</name>
    <dbReference type="NCBI Taxonomy" id="1564487"/>
    <lineage>
        <taxon>Bacteria</taxon>
        <taxon>Bacillati</taxon>
        <taxon>Bacillota</taxon>
        <taxon>Clostridia</taxon>
        <taxon>Lachnospirales</taxon>
        <taxon>Lachnospiraceae</taxon>
        <taxon>Herbinix</taxon>
    </lineage>
</organism>
<dbReference type="InterPro" id="IPR047175">
    <property type="entry name" value="CotS-like"/>
</dbReference>
<protein>
    <recommendedName>
        <fullName evidence="3">CotS family spore coat protein</fullName>
    </recommendedName>
</protein>
<sequence>MEEKCHEALKKYPLKVYNIYRARGAYLLETDCGLKLFKCYEGSRNRAMFEHTVKEHLYMHGFHNIDLYVKTIDDDIIAEDQSGCRYIVKNWFWGEECNLKELSQVEMASANLAKIHSILNGVDFTAEQIEHNIESNLQETFEKRNRELKRVRGYIRDKRQKNEFDLLFLNYYEEFYAQGIEAAKKLADSSYRELMDEAVKNRSVSHGNYNYHNIIMLKSKGEALSKASPSGWMNNQSISAADISPEWSKSMATTNFEKARIGLQIADLYQFIRKVMEKNDWDILYGNNIIESYDRIRPISKGELRILYILLLYPEKFWKITNFYFNGKKVWVSDRNINKLSSVGEQNSKRIVFLRKLESIL</sequence>
<dbReference type="SUPFAM" id="SSF56112">
    <property type="entry name" value="Protein kinase-like (PK-like)"/>
    <property type="match status" value="1"/>
</dbReference>
<dbReference type="RefSeq" id="WP_103203708.1">
    <property type="nucleotide sequence ID" value="NZ_CVTD020000027.1"/>
</dbReference>
<name>A0A0H5SJG0_HERHM</name>
<dbReference type="PANTHER" id="PTHR39179:SF1">
    <property type="entry name" value="SPORE COAT PROTEIN I"/>
    <property type="match status" value="1"/>
</dbReference>
<evidence type="ECO:0000313" key="2">
    <source>
        <dbReference type="Proteomes" id="UP000236497"/>
    </source>
</evidence>
<dbReference type="PANTHER" id="PTHR39179">
    <property type="entry name" value="SPORE COAT PROTEIN I"/>
    <property type="match status" value="1"/>
</dbReference>